<accession>A0AAD6Y611</accession>
<comment type="caution">
    <text evidence="1">The sequence shown here is derived from an EMBL/GenBank/DDBJ whole genome shotgun (WGS) entry which is preliminary data.</text>
</comment>
<dbReference type="Proteomes" id="UP001219525">
    <property type="component" value="Unassembled WGS sequence"/>
</dbReference>
<keyword evidence="2" id="KW-1185">Reference proteome</keyword>
<reference evidence="1" key="1">
    <citation type="submission" date="2023-03" db="EMBL/GenBank/DDBJ databases">
        <title>Massive genome expansion in bonnet fungi (Mycena s.s.) driven by repeated elements and novel gene families across ecological guilds.</title>
        <authorList>
            <consortium name="Lawrence Berkeley National Laboratory"/>
            <person name="Harder C.B."/>
            <person name="Miyauchi S."/>
            <person name="Viragh M."/>
            <person name="Kuo A."/>
            <person name="Thoen E."/>
            <person name="Andreopoulos B."/>
            <person name="Lu D."/>
            <person name="Skrede I."/>
            <person name="Drula E."/>
            <person name="Henrissat B."/>
            <person name="Morin E."/>
            <person name="Kohler A."/>
            <person name="Barry K."/>
            <person name="LaButti K."/>
            <person name="Morin E."/>
            <person name="Salamov A."/>
            <person name="Lipzen A."/>
            <person name="Mereny Z."/>
            <person name="Hegedus B."/>
            <person name="Baldrian P."/>
            <person name="Stursova M."/>
            <person name="Weitz H."/>
            <person name="Taylor A."/>
            <person name="Grigoriev I.V."/>
            <person name="Nagy L.G."/>
            <person name="Martin F."/>
            <person name="Kauserud H."/>
        </authorList>
    </citation>
    <scope>NUCLEOTIDE SEQUENCE</scope>
    <source>
        <strain evidence="1">9144</strain>
    </source>
</reference>
<organism evidence="1 2">
    <name type="scientific">Mycena pura</name>
    <dbReference type="NCBI Taxonomy" id="153505"/>
    <lineage>
        <taxon>Eukaryota</taxon>
        <taxon>Fungi</taxon>
        <taxon>Dikarya</taxon>
        <taxon>Basidiomycota</taxon>
        <taxon>Agaricomycotina</taxon>
        <taxon>Agaricomycetes</taxon>
        <taxon>Agaricomycetidae</taxon>
        <taxon>Agaricales</taxon>
        <taxon>Marasmiineae</taxon>
        <taxon>Mycenaceae</taxon>
        <taxon>Mycena</taxon>
    </lineage>
</organism>
<name>A0AAD6Y611_9AGAR</name>
<dbReference type="AlphaFoldDB" id="A0AAD6Y611"/>
<gene>
    <name evidence="1" type="ORF">GGX14DRAFT_401893</name>
</gene>
<sequence>MPWATAHMLLANMMVNDDAITRQNILTVQHQHIRVEFLCGDLVRATRGKHAGRIRFIVAVHPGGYVEFYPAEFSAREVKLAIYKDGNDTIKIPTADLTFESFDLADFQLGVRGDWAGKSAMEREMMRTGQWLLGMEVKIVGQHYYKGHFGSVKGWHMANALSVGESTEPPLEGDWGARVSAAGRRKFDDIVLNVLVGKHSCYPRGDLQPSRRTQFNRSGLSLDRSAMMSTLGRLMVFEPKEAPPAQPEPDLDPGAALDEYTEAERAFLASAQIQQYGTAPDIGEFNCELHVPPNACEPGESTGRWLLHPNLVEKRIDVTVVPLQDMQKIRVQYRKLDRKINNKTLQQVGTEGYLTPFTKPLTEKDLENETVEFRRIPGVVARIPIPGLRPCRRAPNMSACISAIIGRVLVIGPDVSGSWERTGEYAETSPSSDFPVGVVKVLFRWDHDAQGRDVRPEGMYHVQCLCRANNQEIMGSSRYTTNFTAKKNSPGWESTGWEPSTEVARAWGSQVLSQ</sequence>
<protein>
    <submittedName>
        <fullName evidence="1">Uncharacterized protein</fullName>
    </submittedName>
</protein>
<evidence type="ECO:0000313" key="2">
    <source>
        <dbReference type="Proteomes" id="UP001219525"/>
    </source>
</evidence>
<dbReference type="EMBL" id="JARJCW010000072">
    <property type="protein sequence ID" value="KAJ7198527.1"/>
    <property type="molecule type" value="Genomic_DNA"/>
</dbReference>
<proteinExistence type="predicted"/>
<evidence type="ECO:0000313" key="1">
    <source>
        <dbReference type="EMBL" id="KAJ7198527.1"/>
    </source>
</evidence>